<proteinExistence type="predicted"/>
<keyword evidence="2" id="KW-1185">Reference proteome</keyword>
<reference evidence="1 2" key="1">
    <citation type="submission" date="2023-08" db="EMBL/GenBank/DDBJ databases">
        <title>Characterization of two Paracoccaceae strains isolated from Phycosphere and proposal of Xinfangfangia lacusdiani sp. nov.</title>
        <authorList>
            <person name="Deng Y."/>
            <person name="Zhang Y.Q."/>
        </authorList>
    </citation>
    <scope>NUCLEOTIDE SEQUENCE [LARGE SCALE GENOMIC DNA]</scope>
    <source>
        <strain evidence="1 2">CPCC 101601</strain>
    </source>
</reference>
<organism evidence="1 2">
    <name type="scientific">Pseudogemmobacter lacusdianii</name>
    <dbReference type="NCBI Taxonomy" id="3069608"/>
    <lineage>
        <taxon>Bacteria</taxon>
        <taxon>Pseudomonadati</taxon>
        <taxon>Pseudomonadota</taxon>
        <taxon>Alphaproteobacteria</taxon>
        <taxon>Rhodobacterales</taxon>
        <taxon>Paracoccaceae</taxon>
        <taxon>Pseudogemmobacter</taxon>
    </lineage>
</organism>
<name>A0ABU0W2U9_9RHOB</name>
<comment type="caution">
    <text evidence="1">The sequence shown here is derived from an EMBL/GenBank/DDBJ whole genome shotgun (WGS) entry which is preliminary data.</text>
</comment>
<dbReference type="Proteomes" id="UP001239680">
    <property type="component" value="Unassembled WGS sequence"/>
</dbReference>
<sequence length="174" mass="19040">MCTVDVNGTNFRKIAMDDCLALVEGFQAAGKKWHSHVLSPICNHNPFAGCYAVVVEDDAEGVPYIAQGDASFPEIDKAFVKMLHGDDILDAAAVTGDLPDSLLVDHVRGLQARGAPWHHHMHFPTCAFNPHPGQWSISIEAQGSFMSEAYADEPIDVLRQVEVYYFDNLAKATA</sequence>
<evidence type="ECO:0000313" key="1">
    <source>
        <dbReference type="EMBL" id="MDQ2068113.1"/>
    </source>
</evidence>
<evidence type="ECO:0000313" key="2">
    <source>
        <dbReference type="Proteomes" id="UP001239680"/>
    </source>
</evidence>
<dbReference type="EMBL" id="JAVDBT010000023">
    <property type="protein sequence ID" value="MDQ2068113.1"/>
    <property type="molecule type" value="Genomic_DNA"/>
</dbReference>
<accession>A0ABU0W2U9</accession>
<protein>
    <submittedName>
        <fullName evidence="1">Uncharacterized protein</fullName>
    </submittedName>
</protein>
<gene>
    <name evidence="1" type="ORF">Q9295_17205</name>
</gene>
<dbReference type="RefSeq" id="WP_306681820.1">
    <property type="nucleotide sequence ID" value="NZ_JAVDBT010000023.1"/>
</dbReference>